<gene>
    <name evidence="1" type="ORF">ILYODFUR_015964</name>
</gene>
<dbReference type="EMBL" id="JAHRIQ010024599">
    <property type="protein sequence ID" value="MEQ2229151.1"/>
    <property type="molecule type" value="Genomic_DNA"/>
</dbReference>
<protein>
    <submittedName>
        <fullName evidence="1">Uncharacterized protein</fullName>
    </submittedName>
</protein>
<name>A0ABV0T9P8_9TELE</name>
<evidence type="ECO:0000313" key="1">
    <source>
        <dbReference type="EMBL" id="MEQ2229151.1"/>
    </source>
</evidence>
<accession>A0ABV0T9P8</accession>
<evidence type="ECO:0000313" key="2">
    <source>
        <dbReference type="Proteomes" id="UP001482620"/>
    </source>
</evidence>
<organism evidence="1 2">
    <name type="scientific">Ilyodon furcidens</name>
    <name type="common">goldbreast splitfin</name>
    <dbReference type="NCBI Taxonomy" id="33524"/>
    <lineage>
        <taxon>Eukaryota</taxon>
        <taxon>Metazoa</taxon>
        <taxon>Chordata</taxon>
        <taxon>Craniata</taxon>
        <taxon>Vertebrata</taxon>
        <taxon>Euteleostomi</taxon>
        <taxon>Actinopterygii</taxon>
        <taxon>Neopterygii</taxon>
        <taxon>Teleostei</taxon>
        <taxon>Neoteleostei</taxon>
        <taxon>Acanthomorphata</taxon>
        <taxon>Ovalentaria</taxon>
        <taxon>Atherinomorphae</taxon>
        <taxon>Cyprinodontiformes</taxon>
        <taxon>Goodeidae</taxon>
        <taxon>Ilyodon</taxon>
    </lineage>
</organism>
<sequence length="110" mass="12817">MIFSCRSIQALYICVLQIDSRHCIPTNPESIKVPRSFNVENKYINMCAGHSDTQYMLLPQQQIECPFNYAGDIRKKQHSSHSGKQFSEYTILEAVTDRGKRRERHKRGLK</sequence>
<dbReference type="Proteomes" id="UP001482620">
    <property type="component" value="Unassembled WGS sequence"/>
</dbReference>
<keyword evidence="2" id="KW-1185">Reference proteome</keyword>
<comment type="caution">
    <text evidence="1">The sequence shown here is derived from an EMBL/GenBank/DDBJ whole genome shotgun (WGS) entry which is preliminary data.</text>
</comment>
<reference evidence="1 2" key="1">
    <citation type="submission" date="2021-06" db="EMBL/GenBank/DDBJ databases">
        <authorList>
            <person name="Palmer J.M."/>
        </authorList>
    </citation>
    <scope>NUCLEOTIDE SEQUENCE [LARGE SCALE GENOMIC DNA]</scope>
    <source>
        <strain evidence="2">if_2019</strain>
        <tissue evidence="1">Muscle</tissue>
    </source>
</reference>
<proteinExistence type="predicted"/>